<keyword evidence="1" id="KW-1133">Transmembrane helix</keyword>
<evidence type="ECO:0000313" key="4">
    <source>
        <dbReference type="EMBL" id="MBP2052731.1"/>
    </source>
</evidence>
<keyword evidence="1" id="KW-0812">Transmembrane</keyword>
<evidence type="ECO:0000256" key="1">
    <source>
        <dbReference type="SAM" id="Phobius"/>
    </source>
</evidence>
<feature type="transmembrane region" description="Helical" evidence="1">
    <location>
        <begin position="145"/>
        <end position="163"/>
    </location>
</feature>
<dbReference type="PANTHER" id="PTHR21666:SF285">
    <property type="entry name" value="M23 FAMILY METALLOPEPTIDASE"/>
    <property type="match status" value="1"/>
</dbReference>
<feature type="transmembrane region" description="Helical" evidence="1">
    <location>
        <begin position="121"/>
        <end position="139"/>
    </location>
</feature>
<reference evidence="4 6" key="2">
    <citation type="submission" date="2021-03" db="EMBL/GenBank/DDBJ databases">
        <title>Genomic Encyclopedia of Type Strains, Phase IV (KMG-IV): sequencing the most valuable type-strain genomes for metagenomic binning, comparative biology and taxonomic classification.</title>
        <authorList>
            <person name="Goeker M."/>
        </authorList>
    </citation>
    <scope>NUCLEOTIDE SEQUENCE [LARGE SCALE GENOMIC DNA]</scope>
    <source>
        <strain evidence="4 6">DSM 40499</strain>
    </source>
</reference>
<dbReference type="STRING" id="68214.AVL59_44020"/>
<dbReference type="Pfam" id="PF01551">
    <property type="entry name" value="Peptidase_M23"/>
    <property type="match status" value="1"/>
</dbReference>
<dbReference type="CDD" id="cd12797">
    <property type="entry name" value="M23_peptidase"/>
    <property type="match status" value="1"/>
</dbReference>
<dbReference type="EMBL" id="CP016279">
    <property type="protein sequence ID" value="ANP55649.1"/>
    <property type="molecule type" value="Genomic_DNA"/>
</dbReference>
<dbReference type="RefSeq" id="WP_067315609.1">
    <property type="nucleotide sequence ID" value="NZ_CP016279.1"/>
</dbReference>
<gene>
    <name evidence="3" type="ORF">AVL59_44020</name>
    <name evidence="4" type="ORF">J2Z21_005718</name>
</gene>
<dbReference type="InterPro" id="IPR016047">
    <property type="entry name" value="M23ase_b-sheet_dom"/>
</dbReference>
<dbReference type="Proteomes" id="UP000092659">
    <property type="component" value="Chromosome"/>
</dbReference>
<keyword evidence="1" id="KW-0472">Membrane</keyword>
<keyword evidence="6" id="KW-1185">Reference proteome</keyword>
<feature type="transmembrane region" description="Helical" evidence="1">
    <location>
        <begin position="198"/>
        <end position="219"/>
    </location>
</feature>
<dbReference type="EMBL" id="JAGGLP010000012">
    <property type="protein sequence ID" value="MBP2052731.1"/>
    <property type="molecule type" value="Genomic_DNA"/>
</dbReference>
<dbReference type="InterPro" id="IPR050570">
    <property type="entry name" value="Cell_wall_metabolism_enzyme"/>
</dbReference>
<evidence type="ECO:0000259" key="2">
    <source>
        <dbReference type="Pfam" id="PF01551"/>
    </source>
</evidence>
<proteinExistence type="predicted"/>
<protein>
    <recommendedName>
        <fullName evidence="2">M23ase beta-sheet core domain-containing protein</fullName>
    </recommendedName>
</protein>
<dbReference type="SUPFAM" id="SSF51261">
    <property type="entry name" value="Duplicated hybrid motif"/>
    <property type="match status" value="1"/>
</dbReference>
<dbReference type="Proteomes" id="UP001519309">
    <property type="component" value="Unassembled WGS sequence"/>
</dbReference>
<dbReference type="InterPro" id="IPR011055">
    <property type="entry name" value="Dup_hybrid_motif"/>
</dbReference>
<dbReference type="PANTHER" id="PTHR21666">
    <property type="entry name" value="PEPTIDASE-RELATED"/>
    <property type="match status" value="1"/>
</dbReference>
<dbReference type="AlphaFoldDB" id="A0A1B1BA55"/>
<evidence type="ECO:0000313" key="6">
    <source>
        <dbReference type="Proteomes" id="UP001519309"/>
    </source>
</evidence>
<feature type="domain" description="M23ase beta-sheet core" evidence="2">
    <location>
        <begin position="285"/>
        <end position="382"/>
    </location>
</feature>
<reference evidence="3 5" key="1">
    <citation type="submission" date="2016-06" db="EMBL/GenBank/DDBJ databases">
        <title>Complete genome sequence of Streptomyces griseochromogenes ATCC 14511, the Blasticidin S producer.</title>
        <authorList>
            <person name="Wu L."/>
        </authorList>
    </citation>
    <scope>NUCLEOTIDE SEQUENCE [LARGE SCALE GENOMIC DNA]</scope>
    <source>
        <strain evidence="3 5">ATCC 14511</strain>
    </source>
</reference>
<organism evidence="3 5">
    <name type="scientific">Streptomyces griseochromogenes</name>
    <dbReference type="NCBI Taxonomy" id="68214"/>
    <lineage>
        <taxon>Bacteria</taxon>
        <taxon>Bacillati</taxon>
        <taxon>Actinomycetota</taxon>
        <taxon>Actinomycetes</taxon>
        <taxon>Kitasatosporales</taxon>
        <taxon>Streptomycetaceae</taxon>
        <taxon>Streptomyces</taxon>
    </lineage>
</organism>
<evidence type="ECO:0000313" key="5">
    <source>
        <dbReference type="Proteomes" id="UP000092659"/>
    </source>
</evidence>
<evidence type="ECO:0000313" key="3">
    <source>
        <dbReference type="EMBL" id="ANP55649.1"/>
    </source>
</evidence>
<dbReference type="KEGG" id="sgs:AVL59_44020"/>
<sequence>MKDPNPTPGAVAPPSAPPEAGILTRFLSEDPAVRARLAPGVAEAVGADRMEQIVQATLARTGTPVTVTDSPDGLIVGGPRGKVRAWAQQSGDGEEITGLLLEGVLYKPPARRGNLPDSVPWLVYLLLIVLWNALTIWTADDRASWCAGMAALAAFFVFVEGYGAPRQQPRVRYRSVRAVALVSLFSACRLPSLPSGHFTPALGVALVLLAAGVCVVAMARLHHWSSPVSQPLRFPLEGTWYVVQGGGRLINHHVGAQEQRGAVDLCALGPYGTRTRPGDDLTAYAAYGRPVHAPCDGRVISAVNTLPDQRPGELRYQPVYGNHVFLDTGHEIIKLAHLRPGSVTVKPGDVVEAGRLLGEVGNSGNSTEPHLHLHAERDGTGLDLRFSDVKGRLYRGRRIKGLPGHNMVP</sequence>
<dbReference type="Gene3D" id="2.70.70.10">
    <property type="entry name" value="Glucose Permease (Domain IIA)"/>
    <property type="match status" value="1"/>
</dbReference>
<name>A0A1B1BA55_9ACTN</name>
<accession>A0A1B1BA55</accession>
<dbReference type="GO" id="GO:0004222">
    <property type="term" value="F:metalloendopeptidase activity"/>
    <property type="evidence" value="ECO:0007669"/>
    <property type="project" value="TreeGrafter"/>
</dbReference>
<dbReference type="OrthoDB" id="9809488at2"/>